<dbReference type="Gene3D" id="3.40.640.10">
    <property type="entry name" value="Type I PLP-dependent aspartate aminotransferase-like (Major domain)"/>
    <property type="match status" value="1"/>
</dbReference>
<dbReference type="GO" id="GO:1901605">
    <property type="term" value="P:alpha-amino acid metabolic process"/>
    <property type="evidence" value="ECO:0007669"/>
    <property type="project" value="TreeGrafter"/>
</dbReference>
<dbReference type="SUPFAM" id="SSF53383">
    <property type="entry name" value="PLP-dependent transferases"/>
    <property type="match status" value="1"/>
</dbReference>
<evidence type="ECO:0000256" key="2">
    <source>
        <dbReference type="ARBA" id="ARBA00022576"/>
    </source>
</evidence>
<protein>
    <submittedName>
        <fullName evidence="6">2-aminoadipate transaminase</fullName>
        <ecNumber evidence="6">2.6.1.39</ecNumber>
    </submittedName>
</protein>
<evidence type="ECO:0000256" key="4">
    <source>
        <dbReference type="ARBA" id="ARBA00022898"/>
    </source>
</evidence>
<dbReference type="PANTHER" id="PTHR42790">
    <property type="entry name" value="AMINOTRANSFERASE"/>
    <property type="match status" value="1"/>
</dbReference>
<dbReference type="InterPro" id="IPR015422">
    <property type="entry name" value="PyrdxlP-dep_Trfase_small"/>
</dbReference>
<dbReference type="GO" id="GO:0030170">
    <property type="term" value="F:pyridoxal phosphate binding"/>
    <property type="evidence" value="ECO:0007669"/>
    <property type="project" value="InterPro"/>
</dbReference>
<dbReference type="Proteomes" id="UP001241092">
    <property type="component" value="Chromosome"/>
</dbReference>
<evidence type="ECO:0000313" key="7">
    <source>
        <dbReference type="Proteomes" id="UP001241092"/>
    </source>
</evidence>
<dbReference type="EMBL" id="AP027452">
    <property type="protein sequence ID" value="BDY28024.1"/>
    <property type="molecule type" value="Genomic_DNA"/>
</dbReference>
<reference evidence="6" key="1">
    <citation type="submission" date="2023-03" db="EMBL/GenBank/DDBJ databases">
        <title>Draft genome sequence of a Mycolicibacterium mageritense strain H4_3_1 isolated from a hybrid biological-inorganic system reactor.</title>
        <authorList>
            <person name="Feng X."/>
            <person name="Kazama D."/>
            <person name="Sato K."/>
            <person name="Kobayashi H."/>
        </authorList>
    </citation>
    <scope>NUCLEOTIDE SEQUENCE</scope>
    <source>
        <strain evidence="6">H4_3_1</strain>
    </source>
</reference>
<dbReference type="EC" id="2.6.1.39" evidence="6"/>
<evidence type="ECO:0000313" key="6">
    <source>
        <dbReference type="EMBL" id="BDY28024.1"/>
    </source>
</evidence>
<proteinExistence type="predicted"/>
<dbReference type="InterPro" id="IPR015424">
    <property type="entry name" value="PyrdxlP-dep_Trfase"/>
</dbReference>
<name>A0AAI8TSG7_MYCME</name>
<comment type="cofactor">
    <cofactor evidence="1">
        <name>pyridoxal 5'-phosphate</name>
        <dbReference type="ChEBI" id="CHEBI:597326"/>
    </cofactor>
</comment>
<dbReference type="InterPro" id="IPR050859">
    <property type="entry name" value="Class-I_PLP-dep_aminotransf"/>
</dbReference>
<gene>
    <name evidence="6" type="primary">lysN</name>
    <name evidence="6" type="ORF">hbim_01954</name>
</gene>
<accession>A0AAI8TSG7</accession>
<dbReference type="InterPro" id="IPR015421">
    <property type="entry name" value="PyrdxlP-dep_Trfase_major"/>
</dbReference>
<dbReference type="CDD" id="cd00609">
    <property type="entry name" value="AAT_like"/>
    <property type="match status" value="1"/>
</dbReference>
<dbReference type="PANTHER" id="PTHR42790:SF19">
    <property type="entry name" value="KYNURENINE_ALPHA-AMINOADIPATE AMINOTRANSFERASE, MITOCHONDRIAL"/>
    <property type="match status" value="1"/>
</dbReference>
<evidence type="ECO:0000256" key="1">
    <source>
        <dbReference type="ARBA" id="ARBA00001933"/>
    </source>
</evidence>
<keyword evidence="4" id="KW-0663">Pyridoxal phosphate</keyword>
<evidence type="ECO:0000256" key="3">
    <source>
        <dbReference type="ARBA" id="ARBA00022679"/>
    </source>
</evidence>
<dbReference type="AlphaFoldDB" id="A0AAI8TSG7"/>
<dbReference type="GO" id="GO:0047536">
    <property type="term" value="F:2-aminoadipate transaminase activity"/>
    <property type="evidence" value="ECO:0007669"/>
    <property type="project" value="UniProtKB-EC"/>
</dbReference>
<evidence type="ECO:0000259" key="5">
    <source>
        <dbReference type="Pfam" id="PF00155"/>
    </source>
</evidence>
<dbReference type="InterPro" id="IPR004839">
    <property type="entry name" value="Aminotransferase_I/II_large"/>
</dbReference>
<keyword evidence="3 6" id="KW-0808">Transferase</keyword>
<sequence length="367" mass="39190">MRALDLVSDPPTDTIRLSGGYLDEPIMPIRALSASFERAARRPGAWGRPPVDGDVALREWFARAIGGVAHDEVLITNGGQSALSIAIRTLTSPGQPILIESPGYLAAISIARTHGLQIVPVPVDEHGLRTDLLDDALLRTGARVVVVQPLFANPTGTTLSAARRAELFDALERHSAFAIEDDVARHLSIDGPTPPTLMSEDKSGNIIHICSLTKGITPGMRVGALCAHGPVYLRLRAAKTLDDLCVAGPVQAAALDFLTSTAYPRHLRTIARELGRRRDTLIRELAARLPNTQPVCIPRGGMHLWTRLPAGADPDAVGARALAAGVLVSSGVPWYPAEPDGPHLRLSYGCSDIEHITEGVRRLASVV</sequence>
<dbReference type="Gene3D" id="3.90.1150.10">
    <property type="entry name" value="Aspartate Aminotransferase, domain 1"/>
    <property type="match status" value="1"/>
</dbReference>
<feature type="domain" description="Aminotransferase class I/classII large" evidence="5">
    <location>
        <begin position="39"/>
        <end position="362"/>
    </location>
</feature>
<keyword evidence="2 6" id="KW-0032">Aminotransferase</keyword>
<organism evidence="6 7">
    <name type="scientific">Mycolicibacterium mageritense</name>
    <name type="common">Mycobacterium mageritense</name>
    <dbReference type="NCBI Taxonomy" id="53462"/>
    <lineage>
        <taxon>Bacteria</taxon>
        <taxon>Bacillati</taxon>
        <taxon>Actinomycetota</taxon>
        <taxon>Actinomycetes</taxon>
        <taxon>Mycobacteriales</taxon>
        <taxon>Mycobacteriaceae</taxon>
        <taxon>Mycolicibacterium</taxon>
    </lineage>
</organism>
<dbReference type="Pfam" id="PF00155">
    <property type="entry name" value="Aminotran_1_2"/>
    <property type="match status" value="1"/>
</dbReference>